<protein>
    <recommendedName>
        <fullName evidence="3">ABC transporter ATP-binding protein</fullName>
    </recommendedName>
</protein>
<keyword evidence="2" id="KW-1185">Reference proteome</keyword>
<dbReference type="AlphaFoldDB" id="S5MHB5"/>
<dbReference type="HOGENOM" id="CLU_2511043_0_0_14"/>
<dbReference type="Gene3D" id="3.40.50.300">
    <property type="entry name" value="P-loop containing nucleotide triphosphate hydrolases"/>
    <property type="match status" value="1"/>
</dbReference>
<dbReference type="STRING" id="1276220.STAIW_v1c06130"/>
<dbReference type="KEGG" id="stai:STAIW_v1c06130"/>
<sequence>MIANNIEINQNNFLSFRDKIDYIDQNIYLFKQSIAYNMYNQKQILILDELTANLDSIKKNDIEKLVLSQKGKTAIMVSPNFTEEN</sequence>
<dbReference type="InterPro" id="IPR027417">
    <property type="entry name" value="P-loop_NTPase"/>
</dbReference>
<evidence type="ECO:0000313" key="1">
    <source>
        <dbReference type="EMBL" id="AGR41235.1"/>
    </source>
</evidence>
<gene>
    <name evidence="1" type="ORF">STAIW_v1c06130</name>
</gene>
<reference evidence="1 2" key="1">
    <citation type="journal article" date="2013" name="Genome Biol. Evol.">
        <title>Comparison of metabolic capacities and inference of gene content evolution in mosquito-associated Spiroplasma diminutum and S. taiwanense.</title>
        <authorList>
            <person name="Lo W.S."/>
            <person name="Ku C."/>
            <person name="Chen L.L."/>
            <person name="Chang T.H."/>
            <person name="Kuo C.H."/>
        </authorList>
    </citation>
    <scope>NUCLEOTIDE SEQUENCE [LARGE SCALE GENOMIC DNA]</scope>
    <source>
        <strain evidence="1">CT-1</strain>
    </source>
</reference>
<dbReference type="PATRIC" id="fig|1276220.3.peg.625"/>
<evidence type="ECO:0000313" key="2">
    <source>
        <dbReference type="Proteomes" id="UP000014984"/>
    </source>
</evidence>
<dbReference type="SUPFAM" id="SSF52540">
    <property type="entry name" value="P-loop containing nucleoside triphosphate hydrolases"/>
    <property type="match status" value="1"/>
</dbReference>
<name>S5MHB5_9MOLU</name>
<proteinExistence type="predicted"/>
<dbReference type="EMBL" id="CP005074">
    <property type="protein sequence ID" value="AGR41235.1"/>
    <property type="molecule type" value="Genomic_DNA"/>
</dbReference>
<accession>S5MHB5</accession>
<organism evidence="1 2">
    <name type="scientific">Spiroplasma taiwanense CT-1</name>
    <dbReference type="NCBI Taxonomy" id="1276220"/>
    <lineage>
        <taxon>Bacteria</taxon>
        <taxon>Bacillati</taxon>
        <taxon>Mycoplasmatota</taxon>
        <taxon>Mollicutes</taxon>
        <taxon>Entomoplasmatales</taxon>
        <taxon>Spiroplasmataceae</taxon>
        <taxon>Spiroplasma</taxon>
    </lineage>
</organism>
<dbReference type="Proteomes" id="UP000014984">
    <property type="component" value="Chromosome"/>
</dbReference>
<evidence type="ECO:0008006" key="3">
    <source>
        <dbReference type="Google" id="ProtNLM"/>
    </source>
</evidence>